<reference evidence="1" key="1">
    <citation type="submission" date="2022-11" db="EMBL/GenBank/DDBJ databases">
        <authorList>
            <person name="Petersen C."/>
        </authorList>
    </citation>
    <scope>NUCLEOTIDE SEQUENCE</scope>
    <source>
        <strain evidence="1">IBT 21917</strain>
    </source>
</reference>
<dbReference type="EMBL" id="JAPQKO010000001">
    <property type="protein sequence ID" value="KAJ5184207.1"/>
    <property type="molecule type" value="Genomic_DNA"/>
</dbReference>
<gene>
    <name evidence="1" type="ORF">N7492_001823</name>
</gene>
<dbReference type="AlphaFoldDB" id="A0A9W9M1K3"/>
<dbReference type="Proteomes" id="UP001146351">
    <property type="component" value="Unassembled WGS sequence"/>
</dbReference>
<sequence length="154" mass="17693">MESQSYFARFPAFQIAATTPAIAEFNRLANQMNWREGSKRYKRERSKFFESEFGIQFGTDASNLANWQALCLELEIKSPIQSISQCRKLNIFKALAKVHVNLVDIVDSRRTGKKVKFFASPKALRKYTIETEKIFPKSAAKKDGFLKSLLRGIF</sequence>
<comment type="caution">
    <text evidence="1">The sequence shown here is derived from an EMBL/GenBank/DDBJ whole genome shotgun (WGS) entry which is preliminary data.</text>
</comment>
<organism evidence="1 2">
    <name type="scientific">Penicillium capsulatum</name>
    <dbReference type="NCBI Taxonomy" id="69766"/>
    <lineage>
        <taxon>Eukaryota</taxon>
        <taxon>Fungi</taxon>
        <taxon>Dikarya</taxon>
        <taxon>Ascomycota</taxon>
        <taxon>Pezizomycotina</taxon>
        <taxon>Eurotiomycetes</taxon>
        <taxon>Eurotiomycetidae</taxon>
        <taxon>Eurotiales</taxon>
        <taxon>Aspergillaceae</taxon>
        <taxon>Penicillium</taxon>
    </lineage>
</organism>
<accession>A0A9W9M1K3</accession>
<dbReference type="OrthoDB" id="6105938at2759"/>
<keyword evidence="2" id="KW-1185">Reference proteome</keyword>
<dbReference type="PANTHER" id="PTHR38846:SF1">
    <property type="entry name" value="C3H1-TYPE DOMAIN-CONTAINING PROTEIN"/>
    <property type="match status" value="1"/>
</dbReference>
<reference evidence="1" key="2">
    <citation type="journal article" date="2023" name="IMA Fungus">
        <title>Comparative genomic study of the Penicillium genus elucidates a diverse pangenome and 15 lateral gene transfer events.</title>
        <authorList>
            <person name="Petersen C."/>
            <person name="Sorensen T."/>
            <person name="Nielsen M.R."/>
            <person name="Sondergaard T.E."/>
            <person name="Sorensen J.L."/>
            <person name="Fitzpatrick D.A."/>
            <person name="Frisvad J.C."/>
            <person name="Nielsen K.L."/>
        </authorList>
    </citation>
    <scope>NUCLEOTIDE SEQUENCE</scope>
    <source>
        <strain evidence="1">IBT 21917</strain>
    </source>
</reference>
<proteinExistence type="predicted"/>
<evidence type="ECO:0000313" key="2">
    <source>
        <dbReference type="Proteomes" id="UP001146351"/>
    </source>
</evidence>
<dbReference type="PANTHER" id="PTHR38846">
    <property type="entry name" value="C3H1-TYPE DOMAIN-CONTAINING PROTEIN"/>
    <property type="match status" value="1"/>
</dbReference>
<name>A0A9W9M1K3_9EURO</name>
<protein>
    <submittedName>
        <fullName evidence="1">Uncharacterized protein</fullName>
    </submittedName>
</protein>
<evidence type="ECO:0000313" key="1">
    <source>
        <dbReference type="EMBL" id="KAJ5184207.1"/>
    </source>
</evidence>